<accession>A0A0E9PL72</accession>
<evidence type="ECO:0000313" key="1">
    <source>
        <dbReference type="EMBL" id="JAH05239.1"/>
    </source>
</evidence>
<dbReference type="EMBL" id="GBXM01103338">
    <property type="protein sequence ID" value="JAH05239.1"/>
    <property type="molecule type" value="Transcribed_RNA"/>
</dbReference>
<dbReference type="EMBL" id="GBXM01087574">
    <property type="protein sequence ID" value="JAH21003.1"/>
    <property type="molecule type" value="Transcribed_RNA"/>
</dbReference>
<reference evidence="1" key="2">
    <citation type="journal article" date="2015" name="Fish Shellfish Immunol.">
        <title>Early steps in the European eel (Anguilla anguilla)-Vibrio vulnificus interaction in the gills: Role of the RtxA13 toxin.</title>
        <authorList>
            <person name="Callol A."/>
            <person name="Pajuelo D."/>
            <person name="Ebbesson L."/>
            <person name="Teles M."/>
            <person name="MacKenzie S."/>
            <person name="Amaro C."/>
        </authorList>
    </citation>
    <scope>NUCLEOTIDE SEQUENCE</scope>
</reference>
<sequence length="28" mass="3392">MSFCDVFLLHFVLMPLMFYVKHSELLKC</sequence>
<proteinExistence type="predicted"/>
<protein>
    <submittedName>
        <fullName evidence="1">Uncharacterized protein</fullName>
    </submittedName>
</protein>
<dbReference type="AlphaFoldDB" id="A0A0E9PL72"/>
<name>A0A0E9PL72_ANGAN</name>
<organism evidence="1">
    <name type="scientific">Anguilla anguilla</name>
    <name type="common">European freshwater eel</name>
    <name type="synonym">Muraena anguilla</name>
    <dbReference type="NCBI Taxonomy" id="7936"/>
    <lineage>
        <taxon>Eukaryota</taxon>
        <taxon>Metazoa</taxon>
        <taxon>Chordata</taxon>
        <taxon>Craniata</taxon>
        <taxon>Vertebrata</taxon>
        <taxon>Euteleostomi</taxon>
        <taxon>Actinopterygii</taxon>
        <taxon>Neopterygii</taxon>
        <taxon>Teleostei</taxon>
        <taxon>Anguilliformes</taxon>
        <taxon>Anguillidae</taxon>
        <taxon>Anguilla</taxon>
    </lineage>
</organism>
<reference evidence="1" key="1">
    <citation type="submission" date="2014-11" db="EMBL/GenBank/DDBJ databases">
        <authorList>
            <person name="Amaro Gonzalez C."/>
        </authorList>
    </citation>
    <scope>NUCLEOTIDE SEQUENCE</scope>
</reference>